<evidence type="ECO:0000313" key="1">
    <source>
        <dbReference type="EMBL" id="EAQ79367.1"/>
    </source>
</evidence>
<dbReference type="STRING" id="314230.DSM3645_02788"/>
<dbReference type="AlphaFoldDB" id="A3ZVM1"/>
<reference evidence="1 2" key="1">
    <citation type="submission" date="2006-02" db="EMBL/GenBank/DDBJ databases">
        <authorList>
            <person name="Amann R."/>
            <person name="Ferriera S."/>
            <person name="Johnson J."/>
            <person name="Kravitz S."/>
            <person name="Halpern A."/>
            <person name="Remington K."/>
            <person name="Beeson K."/>
            <person name="Tran B."/>
            <person name="Rogers Y.-H."/>
            <person name="Friedman R."/>
            <person name="Venter J.C."/>
        </authorList>
    </citation>
    <scope>NUCLEOTIDE SEQUENCE [LARGE SCALE GENOMIC DNA]</scope>
    <source>
        <strain evidence="1 2">DSM 3645</strain>
    </source>
</reference>
<organism evidence="1 2">
    <name type="scientific">Blastopirellula marina DSM 3645</name>
    <dbReference type="NCBI Taxonomy" id="314230"/>
    <lineage>
        <taxon>Bacteria</taxon>
        <taxon>Pseudomonadati</taxon>
        <taxon>Planctomycetota</taxon>
        <taxon>Planctomycetia</taxon>
        <taxon>Pirellulales</taxon>
        <taxon>Pirellulaceae</taxon>
        <taxon>Blastopirellula</taxon>
    </lineage>
</organism>
<name>A3ZVM1_9BACT</name>
<evidence type="ECO:0000313" key="2">
    <source>
        <dbReference type="Proteomes" id="UP000004358"/>
    </source>
</evidence>
<accession>A3ZVM1</accession>
<protein>
    <submittedName>
        <fullName evidence="1">Uncharacterized protein</fullName>
    </submittedName>
</protein>
<dbReference type="EMBL" id="AANZ01000014">
    <property type="protein sequence ID" value="EAQ79367.1"/>
    <property type="molecule type" value="Genomic_DNA"/>
</dbReference>
<sequence>MTVRGAAVRQLGPGWRVLPA</sequence>
<comment type="caution">
    <text evidence="1">The sequence shown here is derived from an EMBL/GenBank/DDBJ whole genome shotgun (WGS) entry which is preliminary data.</text>
</comment>
<proteinExistence type="predicted"/>
<dbReference type="HOGENOM" id="CLU_3428114_0_0_0"/>
<gene>
    <name evidence="1" type="ORF">DSM3645_02788</name>
</gene>
<dbReference type="Proteomes" id="UP000004358">
    <property type="component" value="Unassembled WGS sequence"/>
</dbReference>